<dbReference type="InterPro" id="IPR044925">
    <property type="entry name" value="His-Me_finger_sf"/>
</dbReference>
<organism evidence="2">
    <name type="scientific">Ralstonia pickettii (strain 12D)</name>
    <dbReference type="NCBI Taxonomy" id="428406"/>
    <lineage>
        <taxon>Bacteria</taxon>
        <taxon>Pseudomonadati</taxon>
        <taxon>Pseudomonadota</taxon>
        <taxon>Betaproteobacteria</taxon>
        <taxon>Burkholderiales</taxon>
        <taxon>Burkholderiaceae</taxon>
        <taxon>Ralstonia</taxon>
    </lineage>
</organism>
<accession>C6BBU3</accession>
<dbReference type="KEGG" id="rpf:Rpic12D_2275"/>
<name>C6BBU3_RALP1</name>
<dbReference type="AlphaFoldDB" id="C6BBU3"/>
<protein>
    <submittedName>
        <fullName evidence="2">Putative bacteriophage-related protein</fullName>
    </submittedName>
</protein>
<evidence type="ECO:0000259" key="1">
    <source>
        <dbReference type="Pfam" id="PF13392"/>
    </source>
</evidence>
<evidence type="ECO:0000313" key="2">
    <source>
        <dbReference type="EMBL" id="ACS63549.1"/>
    </source>
</evidence>
<dbReference type="EMBL" id="CP001644">
    <property type="protein sequence ID" value="ACS63549.1"/>
    <property type="molecule type" value="Genomic_DNA"/>
</dbReference>
<gene>
    <name evidence="2" type="ordered locus">Rpic12D_2275</name>
</gene>
<dbReference type="HOGENOM" id="CLU_099810_1_0_4"/>
<dbReference type="GO" id="GO:0004519">
    <property type="term" value="F:endonuclease activity"/>
    <property type="evidence" value="ECO:0007669"/>
    <property type="project" value="InterPro"/>
</dbReference>
<dbReference type="STRING" id="428406.Rpic12D_2275"/>
<reference evidence="2" key="1">
    <citation type="submission" date="2009-06" db="EMBL/GenBank/DDBJ databases">
        <title>Complete sequence chromosome 1 of Ralstonia pickettii 12D.</title>
        <authorList>
            <consortium name="US DOE Joint Genome Institute"/>
            <person name="Lucas S."/>
            <person name="Copeland A."/>
            <person name="Lapidus A."/>
            <person name="Glavina del Rio T."/>
            <person name="Dalin E."/>
            <person name="Tice H."/>
            <person name="Bruce D."/>
            <person name="Goodwin L."/>
            <person name="Pitluck S."/>
            <person name="Sims D."/>
            <person name="Meincke L."/>
            <person name="Brettin T."/>
            <person name="Detter J.C."/>
            <person name="Han C."/>
            <person name="Larimer F."/>
            <person name="Land M."/>
            <person name="Hauser L."/>
            <person name="Kyrpides N."/>
            <person name="Ovchinnikova G."/>
            <person name="Marsh T."/>
            <person name="Richardson P."/>
        </authorList>
    </citation>
    <scope>NUCLEOTIDE SEQUENCE [LARGE SCALE GENOMIC DNA]</scope>
    <source>
        <strain evidence="2">12D</strain>
    </source>
</reference>
<dbReference type="InterPro" id="IPR044930">
    <property type="entry name" value="Homing_endonuclease_His-Me"/>
</dbReference>
<dbReference type="SUPFAM" id="SSF54060">
    <property type="entry name" value="His-Me finger endonucleases"/>
    <property type="match status" value="1"/>
</dbReference>
<feature type="domain" description="HNH nuclease" evidence="1">
    <location>
        <begin position="29"/>
        <end position="76"/>
    </location>
</feature>
<dbReference type="Pfam" id="PF13392">
    <property type="entry name" value="HNH_3"/>
    <property type="match status" value="1"/>
</dbReference>
<sequence length="149" mass="17047">MSLTPCVEFSGYKQRGGYGVKKHGKKAVLAHRLAFVEKHGLALSDIDGQFVRHKCDNPACVNPDHLELGTHQDNMRDMVERNRQARGERKGRVKLTEQQVLWVRKVYAPFSQEFSTVKLARMLGVSPAHIWRIVRGKLWTHIEMTKEAA</sequence>
<dbReference type="InterPro" id="IPR003615">
    <property type="entry name" value="HNH_nuc"/>
</dbReference>
<proteinExistence type="predicted"/>
<dbReference type="Gene3D" id="3.90.75.10">
    <property type="entry name" value="Homing Intron 3 (I-ppo) Encoded Endonuclease, Chain A"/>
    <property type="match status" value="1"/>
</dbReference>